<protein>
    <submittedName>
        <fullName evidence="2">Transcriptional regulator</fullName>
    </submittedName>
</protein>
<dbReference type="RefSeq" id="WP_322133087.1">
    <property type="nucleotide sequence ID" value="NZ_CP085036.1"/>
</dbReference>
<dbReference type="Gene3D" id="1.10.1220.10">
    <property type="entry name" value="Met repressor-like"/>
    <property type="match status" value="1"/>
</dbReference>
<dbReference type="Proteomes" id="UP001160142">
    <property type="component" value="Unassembled WGS sequence"/>
</dbReference>
<reference evidence="2 3" key="1">
    <citation type="submission" date="2023-04" db="EMBL/GenBank/DDBJ databases">
        <title>Genome Encyclopedia of Bacteria and Archaea VI: Functional Genomics of Type Strains.</title>
        <authorList>
            <person name="Whitman W."/>
        </authorList>
    </citation>
    <scope>NUCLEOTIDE SEQUENCE [LARGE SCALE GENOMIC DNA]</scope>
    <source>
        <strain evidence="2 3">SG_E_30_P1</strain>
    </source>
</reference>
<organism evidence="2 3">
    <name type="scientific">Antiquaquibacter oligotrophicus</name>
    <dbReference type="NCBI Taxonomy" id="2880260"/>
    <lineage>
        <taxon>Bacteria</taxon>
        <taxon>Bacillati</taxon>
        <taxon>Actinomycetota</taxon>
        <taxon>Actinomycetes</taxon>
        <taxon>Micrococcales</taxon>
        <taxon>Microbacteriaceae</taxon>
        <taxon>Antiquaquibacter</taxon>
    </lineage>
</organism>
<evidence type="ECO:0000256" key="1">
    <source>
        <dbReference type="SAM" id="MobiDB-lite"/>
    </source>
</evidence>
<keyword evidence="3" id="KW-1185">Reference proteome</keyword>
<dbReference type="EMBL" id="JARXVQ010000001">
    <property type="protein sequence ID" value="MDH6180748.1"/>
    <property type="molecule type" value="Genomic_DNA"/>
</dbReference>
<dbReference type="InterPro" id="IPR013321">
    <property type="entry name" value="Arc_rbn_hlx_hlx"/>
</dbReference>
<sequence>MSDATPSFRSLDPGAQVRPLSVRMTDDVRAQLDIMARLNNRSVTEEVREAIEAWIVRSKTDPKVLQRAATVKAEIERDAATKRGAIAAIFDQTDTKPAASAPKGAAAKAAAPASARAPIDDKAGE</sequence>
<evidence type="ECO:0000313" key="2">
    <source>
        <dbReference type="EMBL" id="MDH6180748.1"/>
    </source>
</evidence>
<comment type="caution">
    <text evidence="2">The sequence shown here is derived from an EMBL/GenBank/DDBJ whole genome shotgun (WGS) entry which is preliminary data.</text>
</comment>
<name>A0ABT6KL77_9MICO</name>
<evidence type="ECO:0000313" key="3">
    <source>
        <dbReference type="Proteomes" id="UP001160142"/>
    </source>
</evidence>
<gene>
    <name evidence="2" type="ORF">M2152_000930</name>
</gene>
<feature type="region of interest" description="Disordered" evidence="1">
    <location>
        <begin position="93"/>
        <end position="125"/>
    </location>
</feature>
<proteinExistence type="predicted"/>
<feature type="compositionally biased region" description="Low complexity" evidence="1">
    <location>
        <begin position="96"/>
        <end position="117"/>
    </location>
</feature>
<dbReference type="InterPro" id="IPR010985">
    <property type="entry name" value="Ribbon_hlx_hlx"/>
</dbReference>
<accession>A0ABT6KL77</accession>
<dbReference type="SUPFAM" id="SSF47598">
    <property type="entry name" value="Ribbon-helix-helix"/>
    <property type="match status" value="1"/>
</dbReference>